<accession>A0A671SCP9</accession>
<evidence type="ECO:0000313" key="2">
    <source>
        <dbReference type="Ensembl" id="ENSSANP00000093459.1"/>
    </source>
</evidence>
<sequence length="68" mass="7878">KEYKHTKSPPKTAAAEDDDHYENSFINDESEAEEVDEDSDYVPKSDDRGKEDIKCLQKEAKAFVRRTK</sequence>
<feature type="compositionally biased region" description="Acidic residues" evidence="1">
    <location>
        <begin position="28"/>
        <end position="40"/>
    </location>
</feature>
<reference evidence="2" key="2">
    <citation type="submission" date="2025-09" db="UniProtKB">
        <authorList>
            <consortium name="Ensembl"/>
        </authorList>
    </citation>
    <scope>IDENTIFICATION</scope>
</reference>
<feature type="compositionally biased region" description="Basic and acidic residues" evidence="1">
    <location>
        <begin position="41"/>
        <end position="53"/>
    </location>
</feature>
<evidence type="ECO:0000313" key="3">
    <source>
        <dbReference type="Proteomes" id="UP000472260"/>
    </source>
</evidence>
<evidence type="ECO:0000256" key="1">
    <source>
        <dbReference type="SAM" id="MobiDB-lite"/>
    </source>
</evidence>
<proteinExistence type="predicted"/>
<keyword evidence="3" id="KW-1185">Reference proteome</keyword>
<dbReference type="Ensembl" id="ENSSANT00000099268.1">
    <property type="protein sequence ID" value="ENSSANP00000093459.1"/>
    <property type="gene ID" value="ENSSANG00000046066.1"/>
</dbReference>
<organism evidence="2 3">
    <name type="scientific">Sinocyclocheilus anshuiensis</name>
    <dbReference type="NCBI Taxonomy" id="1608454"/>
    <lineage>
        <taxon>Eukaryota</taxon>
        <taxon>Metazoa</taxon>
        <taxon>Chordata</taxon>
        <taxon>Craniata</taxon>
        <taxon>Vertebrata</taxon>
        <taxon>Euteleostomi</taxon>
        <taxon>Actinopterygii</taxon>
        <taxon>Neopterygii</taxon>
        <taxon>Teleostei</taxon>
        <taxon>Ostariophysi</taxon>
        <taxon>Cypriniformes</taxon>
        <taxon>Cyprinidae</taxon>
        <taxon>Cyprininae</taxon>
        <taxon>Sinocyclocheilus</taxon>
    </lineage>
</organism>
<dbReference type="AlphaFoldDB" id="A0A671SCP9"/>
<feature type="region of interest" description="Disordered" evidence="1">
    <location>
        <begin position="1"/>
        <end position="53"/>
    </location>
</feature>
<dbReference type="Proteomes" id="UP000472260">
    <property type="component" value="Unassembled WGS sequence"/>
</dbReference>
<reference evidence="2" key="1">
    <citation type="submission" date="2025-08" db="UniProtKB">
        <authorList>
            <consortium name="Ensembl"/>
        </authorList>
    </citation>
    <scope>IDENTIFICATION</scope>
</reference>
<name>A0A671SCP9_9TELE</name>
<protein>
    <submittedName>
        <fullName evidence="2">Uncharacterized protein</fullName>
    </submittedName>
</protein>